<accession>A0A5N4AEB3</accession>
<evidence type="ECO:0000256" key="7">
    <source>
        <dbReference type="RuleBase" id="RU004168"/>
    </source>
</evidence>
<dbReference type="Gene3D" id="3.30.70.100">
    <property type="match status" value="1"/>
</dbReference>
<feature type="active site" evidence="5">
    <location>
        <position position="72"/>
    </location>
</feature>
<dbReference type="InterPro" id="IPR001792">
    <property type="entry name" value="Acylphosphatase-like_dom"/>
</dbReference>
<dbReference type="FunFam" id="3.30.70.100:FF:000011">
    <property type="entry name" value="Acylphosphatase"/>
    <property type="match status" value="1"/>
</dbReference>
<dbReference type="SUPFAM" id="SSF54975">
    <property type="entry name" value="Acylphosphatase/BLUF domain-like"/>
    <property type="match status" value="1"/>
</dbReference>
<feature type="active site" evidence="5">
    <location>
        <position position="54"/>
    </location>
</feature>
<dbReference type="GO" id="GO:0003998">
    <property type="term" value="F:acylphosphatase activity"/>
    <property type="evidence" value="ECO:0007669"/>
    <property type="project" value="UniProtKB-EC"/>
</dbReference>
<organism evidence="9 10">
    <name type="scientific">Photinus pyralis</name>
    <name type="common">Common eastern firefly</name>
    <name type="synonym">Lampyris pyralis</name>
    <dbReference type="NCBI Taxonomy" id="7054"/>
    <lineage>
        <taxon>Eukaryota</taxon>
        <taxon>Metazoa</taxon>
        <taxon>Ecdysozoa</taxon>
        <taxon>Arthropoda</taxon>
        <taxon>Hexapoda</taxon>
        <taxon>Insecta</taxon>
        <taxon>Pterygota</taxon>
        <taxon>Neoptera</taxon>
        <taxon>Endopterygota</taxon>
        <taxon>Coleoptera</taxon>
        <taxon>Polyphaga</taxon>
        <taxon>Elateriformia</taxon>
        <taxon>Elateroidea</taxon>
        <taxon>Lampyridae</taxon>
        <taxon>Lampyrinae</taxon>
        <taxon>Photinus</taxon>
    </lineage>
</organism>
<dbReference type="OrthoDB" id="7961613at2759"/>
<evidence type="ECO:0000256" key="5">
    <source>
        <dbReference type="PROSITE-ProRule" id="PRU00520"/>
    </source>
</evidence>
<evidence type="ECO:0000256" key="4">
    <source>
        <dbReference type="ARBA" id="ARBA00047645"/>
    </source>
</evidence>
<dbReference type="InParanoid" id="A0A5N4AEB3"/>
<dbReference type="PROSITE" id="PS00151">
    <property type="entry name" value="ACYLPHOSPHATASE_2"/>
    <property type="match status" value="1"/>
</dbReference>
<sequence length="129" mass="14678">MISTKLLLAAVFGVFLAVQTFDNFTIFSNSNMSAKKLLSVEFEVFGRVQGVFFRKFTQQEAKKLGLKGWCMNTESGTVQGVMEGNDDKINEMKKWLETIGSPLSKIEKTDFRNQKEITELTFSNFSVKR</sequence>
<evidence type="ECO:0000256" key="2">
    <source>
        <dbReference type="ARBA" id="ARBA00012150"/>
    </source>
</evidence>
<dbReference type="PANTHER" id="PTHR10029:SF3">
    <property type="entry name" value="ACYLPHOSPHATASE-RELATED"/>
    <property type="match status" value="1"/>
</dbReference>
<dbReference type="EMBL" id="VVIM01000007">
    <property type="protein sequence ID" value="KAB0795665.1"/>
    <property type="molecule type" value="Genomic_DNA"/>
</dbReference>
<dbReference type="PANTHER" id="PTHR10029">
    <property type="entry name" value="ACYLPHOSPHATASE"/>
    <property type="match status" value="1"/>
</dbReference>
<dbReference type="FunCoup" id="A0A5N4AEB3">
    <property type="interactions" value="485"/>
</dbReference>
<evidence type="ECO:0000256" key="6">
    <source>
        <dbReference type="RuleBase" id="RU000553"/>
    </source>
</evidence>
<dbReference type="Pfam" id="PF00708">
    <property type="entry name" value="Acylphosphatase"/>
    <property type="match status" value="1"/>
</dbReference>
<evidence type="ECO:0000313" key="9">
    <source>
        <dbReference type="EMBL" id="KAB0795665.1"/>
    </source>
</evidence>
<dbReference type="PRINTS" id="PR00112">
    <property type="entry name" value="ACYLPHPHTASE"/>
</dbReference>
<comment type="catalytic activity">
    <reaction evidence="4 5 6">
        <text>an acyl phosphate + H2O = a carboxylate + phosphate + H(+)</text>
        <dbReference type="Rhea" id="RHEA:14965"/>
        <dbReference type="ChEBI" id="CHEBI:15377"/>
        <dbReference type="ChEBI" id="CHEBI:15378"/>
        <dbReference type="ChEBI" id="CHEBI:29067"/>
        <dbReference type="ChEBI" id="CHEBI:43474"/>
        <dbReference type="ChEBI" id="CHEBI:59918"/>
        <dbReference type="EC" id="3.6.1.7"/>
    </reaction>
</comment>
<reference evidence="9 10" key="1">
    <citation type="journal article" date="2018" name="Elife">
        <title>Firefly genomes illuminate parallel origins of bioluminescence in beetles.</title>
        <authorList>
            <person name="Fallon T.R."/>
            <person name="Lower S.E."/>
            <person name="Chang C.H."/>
            <person name="Bessho-Uehara M."/>
            <person name="Martin G.J."/>
            <person name="Bewick A.J."/>
            <person name="Behringer M."/>
            <person name="Debat H.J."/>
            <person name="Wong I."/>
            <person name="Day J.C."/>
            <person name="Suvorov A."/>
            <person name="Silva C.J."/>
            <person name="Stanger-Hall K.F."/>
            <person name="Hall D.W."/>
            <person name="Schmitz R.J."/>
            <person name="Nelson D.R."/>
            <person name="Lewis S.M."/>
            <person name="Shigenobu S."/>
            <person name="Bybee S.M."/>
            <person name="Larracuente A.M."/>
            <person name="Oba Y."/>
            <person name="Weng J.K."/>
        </authorList>
    </citation>
    <scope>NUCLEOTIDE SEQUENCE [LARGE SCALE GENOMIC DNA]</scope>
    <source>
        <strain evidence="9">1611_PpyrPB1</strain>
        <tissue evidence="9">Whole body</tissue>
    </source>
</reference>
<comment type="caution">
    <text evidence="9">The sequence shown here is derived from an EMBL/GenBank/DDBJ whole genome shotgun (WGS) entry which is preliminary data.</text>
</comment>
<comment type="similarity">
    <text evidence="1 7">Belongs to the acylphosphatase family.</text>
</comment>
<feature type="domain" description="Acylphosphatase-like" evidence="8">
    <location>
        <begin position="39"/>
        <end position="129"/>
    </location>
</feature>
<evidence type="ECO:0000259" key="8">
    <source>
        <dbReference type="PROSITE" id="PS51160"/>
    </source>
</evidence>
<dbReference type="InterPro" id="IPR020456">
    <property type="entry name" value="Acylphosphatase"/>
</dbReference>
<gene>
    <name evidence="9" type="ORF">PPYR_09726</name>
</gene>
<dbReference type="InterPro" id="IPR036046">
    <property type="entry name" value="Acylphosphatase-like_dom_sf"/>
</dbReference>
<proteinExistence type="inferred from homology"/>
<dbReference type="PROSITE" id="PS51160">
    <property type="entry name" value="ACYLPHOSPHATASE_3"/>
    <property type="match status" value="1"/>
</dbReference>
<dbReference type="AlphaFoldDB" id="A0A5N4AEB3"/>
<name>A0A5N4AEB3_PHOPY</name>
<evidence type="ECO:0000256" key="1">
    <source>
        <dbReference type="ARBA" id="ARBA00005614"/>
    </source>
</evidence>
<dbReference type="EC" id="3.6.1.7" evidence="2 5"/>
<keyword evidence="3 5" id="KW-0378">Hydrolase</keyword>
<dbReference type="InterPro" id="IPR017968">
    <property type="entry name" value="Acylphosphatase_CS"/>
</dbReference>
<dbReference type="Proteomes" id="UP000327044">
    <property type="component" value="Unassembled WGS sequence"/>
</dbReference>
<dbReference type="PROSITE" id="PS00150">
    <property type="entry name" value="ACYLPHOSPHATASE_1"/>
    <property type="match status" value="1"/>
</dbReference>
<evidence type="ECO:0000256" key="3">
    <source>
        <dbReference type="ARBA" id="ARBA00022801"/>
    </source>
</evidence>
<keyword evidence="10" id="KW-1185">Reference proteome</keyword>
<evidence type="ECO:0000313" key="10">
    <source>
        <dbReference type="Proteomes" id="UP000327044"/>
    </source>
</evidence>
<protein>
    <recommendedName>
        <fullName evidence="2 5">Acylphosphatase</fullName>
        <ecNumber evidence="2 5">3.6.1.7</ecNumber>
    </recommendedName>
</protein>